<dbReference type="Gene3D" id="2.102.10.10">
    <property type="entry name" value="Rieske [2Fe-2S] iron-sulphur domain"/>
    <property type="match status" value="1"/>
</dbReference>
<protein>
    <submittedName>
        <fullName evidence="8">(2Fe-2S)-binding protein</fullName>
    </submittedName>
    <submittedName>
        <fullName evidence="9">Rieske (2Fe-2S) iron-sulfur domain-containing protein</fullName>
    </submittedName>
</protein>
<dbReference type="PANTHER" id="PTHR21496">
    <property type="entry name" value="FERREDOXIN-RELATED"/>
    <property type="match status" value="1"/>
</dbReference>
<dbReference type="GO" id="GO:0046872">
    <property type="term" value="F:metal ion binding"/>
    <property type="evidence" value="ECO:0007669"/>
    <property type="project" value="UniProtKB-KW"/>
</dbReference>
<evidence type="ECO:0000256" key="5">
    <source>
        <dbReference type="ARBA" id="ARBA00034078"/>
    </source>
</evidence>
<dbReference type="InterPro" id="IPR017941">
    <property type="entry name" value="Rieske_2Fe-2S"/>
</dbReference>
<dbReference type="GO" id="GO:0051537">
    <property type="term" value="F:2 iron, 2 sulfur cluster binding"/>
    <property type="evidence" value="ECO:0007669"/>
    <property type="project" value="UniProtKB-KW"/>
</dbReference>
<dbReference type="Proteomes" id="UP000236649">
    <property type="component" value="Chromosome 2"/>
</dbReference>
<comment type="similarity">
    <text evidence="6">Belongs to the bacterial ring-hydroxylating dioxygenase ferredoxin component family.</text>
</comment>
<evidence type="ECO:0000256" key="3">
    <source>
        <dbReference type="ARBA" id="ARBA00023004"/>
    </source>
</evidence>
<gene>
    <name evidence="8" type="ORF">C2L64_24185</name>
    <name evidence="9" type="ORF">WQE_45048</name>
</gene>
<evidence type="ECO:0000259" key="7">
    <source>
        <dbReference type="PROSITE" id="PS51296"/>
    </source>
</evidence>
<dbReference type="SUPFAM" id="SSF50022">
    <property type="entry name" value="ISP domain"/>
    <property type="match status" value="1"/>
</dbReference>
<evidence type="ECO:0000256" key="2">
    <source>
        <dbReference type="ARBA" id="ARBA00022723"/>
    </source>
</evidence>
<keyword evidence="2" id="KW-0479">Metal-binding</keyword>
<organism evidence="8 11">
    <name type="scientific">Paraburkholderia hospita</name>
    <dbReference type="NCBI Taxonomy" id="169430"/>
    <lineage>
        <taxon>Bacteria</taxon>
        <taxon>Pseudomonadati</taxon>
        <taxon>Pseudomonadota</taxon>
        <taxon>Betaproteobacteria</taxon>
        <taxon>Burkholderiales</taxon>
        <taxon>Burkholderiaceae</taxon>
        <taxon>Paraburkholderia</taxon>
    </lineage>
</organism>
<evidence type="ECO:0000313" key="9">
    <source>
        <dbReference type="EMBL" id="EIM94274.1"/>
    </source>
</evidence>
<name>A0AAJ4WRN6_9BURK</name>
<dbReference type="Proteomes" id="UP000004980">
    <property type="component" value="Unassembled WGS sequence"/>
</dbReference>
<keyword evidence="4" id="KW-0411">Iron-sulfur</keyword>
<evidence type="ECO:0000313" key="11">
    <source>
        <dbReference type="Proteomes" id="UP000236649"/>
    </source>
</evidence>
<dbReference type="RefSeq" id="WP_007747435.1">
    <property type="nucleotide sequence ID" value="NZ_AKAU01000282.1"/>
</dbReference>
<evidence type="ECO:0000313" key="8">
    <source>
        <dbReference type="EMBL" id="AUT71377.1"/>
    </source>
</evidence>
<dbReference type="Pfam" id="PF00355">
    <property type="entry name" value="Rieske"/>
    <property type="match status" value="1"/>
</dbReference>
<dbReference type="GeneID" id="55531411"/>
<dbReference type="PROSITE" id="PS51296">
    <property type="entry name" value="RIESKE"/>
    <property type="match status" value="1"/>
</dbReference>
<feature type="domain" description="Rieske" evidence="7">
    <location>
        <begin position="5"/>
        <end position="99"/>
    </location>
</feature>
<keyword evidence="1" id="KW-0001">2Fe-2S</keyword>
<reference evidence="9 10" key="1">
    <citation type="journal article" date="2012" name="J. Bacteriol.">
        <title>Draft Genome Sequence of the Soil Bacterium Burkholderia terrae Strain BS001, Which Interacts with Fungal Surface Structures.</title>
        <authorList>
            <person name="Nazir R."/>
            <person name="Hansen M.A."/>
            <person name="Sorensen S."/>
            <person name="van Elsas J.D."/>
        </authorList>
    </citation>
    <scope>NUCLEOTIDE SEQUENCE [LARGE SCALE GENOMIC DNA]</scope>
    <source>
        <strain evidence="9 10">BS001</strain>
    </source>
</reference>
<proteinExistence type="inferred from homology"/>
<evidence type="ECO:0000256" key="6">
    <source>
        <dbReference type="ARBA" id="ARBA00038001"/>
    </source>
</evidence>
<comment type="cofactor">
    <cofactor evidence="5">
        <name>[2Fe-2S] cluster</name>
        <dbReference type="ChEBI" id="CHEBI:190135"/>
    </cofactor>
</comment>
<dbReference type="KEGG" id="phs:C2L64_24185"/>
<reference evidence="8 11" key="2">
    <citation type="submission" date="2018-01" db="EMBL/GenBank/DDBJ databases">
        <title>Species boundaries and ecological features among Paraburkholderia terrae DSMZ17804T, P. hospita DSMZ17164T and P. caribensis DSMZ13236T.</title>
        <authorList>
            <person name="Pratama A.A."/>
        </authorList>
    </citation>
    <scope>NUCLEOTIDE SEQUENCE [LARGE SCALE GENOMIC DNA]</scope>
    <source>
        <strain evidence="8 11">DSM 17164</strain>
    </source>
</reference>
<dbReference type="InterPro" id="IPR036922">
    <property type="entry name" value="Rieske_2Fe-2S_sf"/>
</dbReference>
<accession>A0AAJ4WRN6</accession>
<evidence type="ECO:0000256" key="1">
    <source>
        <dbReference type="ARBA" id="ARBA00022714"/>
    </source>
</evidence>
<keyword evidence="3" id="KW-0408">Iron</keyword>
<evidence type="ECO:0000313" key="10">
    <source>
        <dbReference type="Proteomes" id="UP000004980"/>
    </source>
</evidence>
<sequence>MSRQVGIGVAGEIEPGQRKRVFVDGRCIVVFNVDGAIYAIDDSCPHNGASLGNGQLEGCVLRCPAHGLRFDLRTGCTPGTGGLSLIRFAVETVDSKLVLNLDEQNTVLTNVTGGNAAGQPEARQCATRQEKQQCKV</sequence>
<keyword evidence="10" id="KW-1185">Reference proteome</keyword>
<dbReference type="EMBL" id="CP026106">
    <property type="protein sequence ID" value="AUT71377.1"/>
    <property type="molecule type" value="Genomic_DNA"/>
</dbReference>
<evidence type="ECO:0000256" key="4">
    <source>
        <dbReference type="ARBA" id="ARBA00023014"/>
    </source>
</evidence>
<dbReference type="AlphaFoldDB" id="A0AAJ4WRN6"/>
<dbReference type="PANTHER" id="PTHR21496:SF0">
    <property type="entry name" value="RIESKE DOMAIN-CONTAINING PROTEIN"/>
    <property type="match status" value="1"/>
</dbReference>
<dbReference type="EMBL" id="AKAU01000282">
    <property type="protein sequence ID" value="EIM94274.1"/>
    <property type="molecule type" value="Genomic_DNA"/>
</dbReference>